<evidence type="ECO:0000256" key="6">
    <source>
        <dbReference type="ARBA" id="ARBA00023004"/>
    </source>
</evidence>
<dbReference type="PANTHER" id="PTHR11601:SF34">
    <property type="entry name" value="CYSTEINE DESULFURASE"/>
    <property type="match status" value="1"/>
</dbReference>
<evidence type="ECO:0000259" key="9">
    <source>
        <dbReference type="Pfam" id="PF00266"/>
    </source>
</evidence>
<keyword evidence="4" id="KW-0479">Metal-binding</keyword>
<protein>
    <recommendedName>
        <fullName evidence="9">Aminotransferase class V domain-containing protein</fullName>
    </recommendedName>
</protein>
<proteinExistence type="inferred from homology"/>
<comment type="catalytic activity">
    <reaction evidence="8">
        <text>(sulfur carrier)-H + L-cysteine = (sulfur carrier)-SH + L-alanine</text>
        <dbReference type="Rhea" id="RHEA:43892"/>
        <dbReference type="Rhea" id="RHEA-COMP:14737"/>
        <dbReference type="Rhea" id="RHEA-COMP:14739"/>
        <dbReference type="ChEBI" id="CHEBI:29917"/>
        <dbReference type="ChEBI" id="CHEBI:35235"/>
        <dbReference type="ChEBI" id="CHEBI:57972"/>
        <dbReference type="ChEBI" id="CHEBI:64428"/>
        <dbReference type="EC" id="2.8.1.7"/>
    </reaction>
</comment>
<evidence type="ECO:0000256" key="8">
    <source>
        <dbReference type="ARBA" id="ARBA00050776"/>
    </source>
</evidence>
<evidence type="ECO:0000256" key="5">
    <source>
        <dbReference type="ARBA" id="ARBA00022898"/>
    </source>
</evidence>
<dbReference type="InterPro" id="IPR015422">
    <property type="entry name" value="PyrdxlP-dep_Trfase_small"/>
</dbReference>
<feature type="domain" description="Aminotransferase class V" evidence="9">
    <location>
        <begin position="22"/>
        <end position="398"/>
    </location>
</feature>
<dbReference type="AlphaFoldDB" id="A0A1G2TQU6"/>
<dbReference type="SUPFAM" id="SSF53383">
    <property type="entry name" value="PLP-dependent transferases"/>
    <property type="match status" value="1"/>
</dbReference>
<dbReference type="GO" id="GO:0046872">
    <property type="term" value="F:metal ion binding"/>
    <property type="evidence" value="ECO:0007669"/>
    <property type="project" value="UniProtKB-KW"/>
</dbReference>
<comment type="cofactor">
    <cofactor evidence="1">
        <name>pyridoxal 5'-phosphate</name>
        <dbReference type="ChEBI" id="CHEBI:597326"/>
    </cofactor>
</comment>
<reference evidence="10 11" key="1">
    <citation type="journal article" date="2016" name="Nat. Commun.">
        <title>Thousands of microbial genomes shed light on interconnected biogeochemical processes in an aquifer system.</title>
        <authorList>
            <person name="Anantharaman K."/>
            <person name="Brown C.T."/>
            <person name="Hug L.A."/>
            <person name="Sharon I."/>
            <person name="Castelle C.J."/>
            <person name="Probst A.J."/>
            <person name="Thomas B.C."/>
            <person name="Singh A."/>
            <person name="Wilkins M.J."/>
            <person name="Karaoz U."/>
            <person name="Brodie E.L."/>
            <person name="Williams K.H."/>
            <person name="Hubbard S.S."/>
            <person name="Banfield J.F."/>
        </authorList>
    </citation>
    <scope>NUCLEOTIDE SEQUENCE [LARGE SCALE GENOMIC DNA]</scope>
</reference>
<dbReference type="InterPro" id="IPR000192">
    <property type="entry name" value="Aminotrans_V_dom"/>
</dbReference>
<dbReference type="Proteomes" id="UP000178530">
    <property type="component" value="Unassembled WGS sequence"/>
</dbReference>
<dbReference type="InterPro" id="IPR015421">
    <property type="entry name" value="PyrdxlP-dep_Trfase_major"/>
</dbReference>
<dbReference type="Gene3D" id="3.90.1150.10">
    <property type="entry name" value="Aspartate Aminotransferase, domain 1"/>
    <property type="match status" value="1"/>
</dbReference>
<keyword evidence="7" id="KW-0411">Iron-sulfur</keyword>
<evidence type="ECO:0000256" key="3">
    <source>
        <dbReference type="ARBA" id="ARBA00022679"/>
    </source>
</evidence>
<keyword evidence="6" id="KW-0408">Iron</keyword>
<dbReference type="GO" id="GO:0031071">
    <property type="term" value="F:cysteine desulfurase activity"/>
    <property type="evidence" value="ECO:0007669"/>
    <property type="project" value="UniProtKB-EC"/>
</dbReference>
<gene>
    <name evidence="10" type="ORF">A3E32_02840</name>
</gene>
<dbReference type="GO" id="GO:0051536">
    <property type="term" value="F:iron-sulfur cluster binding"/>
    <property type="evidence" value="ECO:0007669"/>
    <property type="project" value="UniProtKB-KW"/>
</dbReference>
<comment type="caution">
    <text evidence="10">The sequence shown here is derived from an EMBL/GenBank/DDBJ whole genome shotgun (WGS) entry which is preliminary data.</text>
</comment>
<dbReference type="InterPro" id="IPR015424">
    <property type="entry name" value="PyrdxlP-dep_Trfase"/>
</dbReference>
<dbReference type="InterPro" id="IPR016454">
    <property type="entry name" value="Cysteine_dSase"/>
</dbReference>
<dbReference type="Gene3D" id="1.10.260.50">
    <property type="match status" value="1"/>
</dbReference>
<evidence type="ECO:0000313" key="11">
    <source>
        <dbReference type="Proteomes" id="UP000178530"/>
    </source>
</evidence>
<dbReference type="Pfam" id="PF00266">
    <property type="entry name" value="Aminotran_5"/>
    <property type="match status" value="1"/>
</dbReference>
<evidence type="ECO:0000256" key="7">
    <source>
        <dbReference type="ARBA" id="ARBA00023014"/>
    </source>
</evidence>
<evidence type="ECO:0000256" key="2">
    <source>
        <dbReference type="ARBA" id="ARBA00006490"/>
    </source>
</evidence>
<dbReference type="FunFam" id="3.40.640.10:FF:000084">
    <property type="entry name" value="IscS-like cysteine desulfurase"/>
    <property type="match status" value="1"/>
</dbReference>
<evidence type="ECO:0000256" key="4">
    <source>
        <dbReference type="ARBA" id="ARBA00022723"/>
    </source>
</evidence>
<name>A0A1G2TQU6_9BACT</name>
<dbReference type="EMBL" id="MHVU01000005">
    <property type="protein sequence ID" value="OHA99572.1"/>
    <property type="molecule type" value="Genomic_DNA"/>
</dbReference>
<keyword evidence="3" id="KW-0808">Transferase</keyword>
<sequence>MFWKKKDKRTPVVEHSSLRGRVFLDYVSTTPVVPEVVEKMREVERELWANPSALYGEAISAKEKLVEARQSIANILGCQKNDIVFTSGGTESNNLALLGIFEANRTKDFTPHIVTTKIEHSSILETCKEIERRGGQVTYLPVSNEGIVSIKDVKSAIKENTVLVSVMYANNEIGTIQPIKEIGRIIKNWRQKNMSRMPLDIKLPYFHTDACQGASLTLDVQKLGVDMMTLDGIKMYGPRGAGILYVKSGTNISPVLFGGGQERGLRSGTENLPAAVGLACAMELAEKMKERESVRLTEIRDYAILKILETFPEASLNGSGKLRLPNNINICFPGLDAEFAVISLDVLGIACSYSSSCQTLKEDSSSYVISALGKADCNKSSLRFTLGRESTKEDIDNLVLALQKIIKQN</sequence>
<comment type="similarity">
    <text evidence="2">Belongs to the class-V pyridoxal-phosphate-dependent aminotransferase family. NifS/IscS subfamily.</text>
</comment>
<dbReference type="PANTHER" id="PTHR11601">
    <property type="entry name" value="CYSTEINE DESULFURYLASE FAMILY MEMBER"/>
    <property type="match status" value="1"/>
</dbReference>
<dbReference type="PIRSF" id="PIRSF005572">
    <property type="entry name" value="NifS"/>
    <property type="match status" value="1"/>
</dbReference>
<accession>A0A1G2TQU6</accession>
<organism evidence="10 11">
    <name type="scientific">Candidatus Zambryskibacteria bacterium RIFCSPHIGHO2_12_FULL_38_37</name>
    <dbReference type="NCBI Taxonomy" id="1802751"/>
    <lineage>
        <taxon>Bacteria</taxon>
        <taxon>Candidatus Zambryskiibacteriota</taxon>
    </lineage>
</organism>
<keyword evidence="5" id="KW-0663">Pyridoxal phosphate</keyword>
<dbReference type="Gene3D" id="3.40.640.10">
    <property type="entry name" value="Type I PLP-dependent aspartate aminotransferase-like (Major domain)"/>
    <property type="match status" value="1"/>
</dbReference>
<evidence type="ECO:0000313" key="10">
    <source>
        <dbReference type="EMBL" id="OHA99572.1"/>
    </source>
</evidence>
<evidence type="ECO:0000256" key="1">
    <source>
        <dbReference type="ARBA" id="ARBA00001933"/>
    </source>
</evidence>